<name>A0A5R8NF64_9NOCA</name>
<dbReference type="RefSeq" id="WP_138450978.1">
    <property type="nucleotide sequence ID" value="NZ_VBUT01000010.1"/>
</dbReference>
<proteinExistence type="predicted"/>
<accession>A0A5R8NF64</accession>
<dbReference type="AlphaFoldDB" id="A0A5R8NF64"/>
<evidence type="ECO:0000313" key="1">
    <source>
        <dbReference type="EMBL" id="TLF74300.1"/>
    </source>
</evidence>
<sequence>MRLRRRGKLDRQQLAEVQAILHDASRADRETLVRIAEELRRQAGQPRLQEEIDGVMARYWAAHPERRRSAGDEAG</sequence>
<organism evidence="1 2">
    <name type="scientific">Nocardia cyriacigeorgica</name>
    <dbReference type="NCBI Taxonomy" id="135487"/>
    <lineage>
        <taxon>Bacteria</taxon>
        <taxon>Bacillati</taxon>
        <taxon>Actinomycetota</taxon>
        <taxon>Actinomycetes</taxon>
        <taxon>Mycobacteriales</taxon>
        <taxon>Nocardiaceae</taxon>
        <taxon>Nocardia</taxon>
    </lineage>
</organism>
<reference evidence="1 2" key="1">
    <citation type="submission" date="2019-05" db="EMBL/GenBank/DDBJ databases">
        <title>Genomes sequences of two Nocardia cyriacigeorgica environmental isolates, type strains Nocardia asteroides ATCC 19247 and Nocardia cyriacigeorgica DSM 44484.</title>
        <authorList>
            <person name="Vautrin F."/>
            <person name="Bergeron E."/>
            <person name="Dubost A."/>
            <person name="Abrouk D."/>
            <person name="Rodriguez Nava V."/>
            <person name="Pujic P."/>
        </authorList>
    </citation>
    <scope>NUCLEOTIDE SEQUENCE [LARGE SCALE GENOMIC DNA]</scope>
    <source>
        <strain evidence="1 2">EML 446</strain>
    </source>
</reference>
<comment type="caution">
    <text evidence="1">The sequence shown here is derived from an EMBL/GenBank/DDBJ whole genome shotgun (WGS) entry which is preliminary data.</text>
</comment>
<dbReference type="Proteomes" id="UP000306378">
    <property type="component" value="Unassembled WGS sequence"/>
</dbReference>
<evidence type="ECO:0000313" key="2">
    <source>
        <dbReference type="Proteomes" id="UP000306378"/>
    </source>
</evidence>
<gene>
    <name evidence="1" type="ORF">FEK34_23175</name>
</gene>
<dbReference type="EMBL" id="VBUT01000010">
    <property type="protein sequence ID" value="TLF74300.1"/>
    <property type="molecule type" value="Genomic_DNA"/>
</dbReference>
<protein>
    <submittedName>
        <fullName evidence="1">Uncharacterized protein</fullName>
    </submittedName>
</protein>